<evidence type="ECO:0000256" key="1">
    <source>
        <dbReference type="SAM" id="MobiDB-lite"/>
    </source>
</evidence>
<keyword evidence="3" id="KW-0732">Signal</keyword>
<evidence type="ECO:0000313" key="4">
    <source>
        <dbReference type="EMBL" id="PNP48243.1"/>
    </source>
</evidence>
<dbReference type="Proteomes" id="UP000236546">
    <property type="component" value="Unassembled WGS sequence"/>
</dbReference>
<gene>
    <name evidence="4" type="ORF">TGAMA5MH_00526</name>
</gene>
<reference evidence="4 5" key="1">
    <citation type="submission" date="2017-02" db="EMBL/GenBank/DDBJ databases">
        <title>Genomes of Trichoderma spp. with biocontrol activity.</title>
        <authorList>
            <person name="Gardiner D."/>
            <person name="Kazan K."/>
            <person name="Vos C."/>
            <person name="Harvey P."/>
        </authorList>
    </citation>
    <scope>NUCLEOTIDE SEQUENCE [LARGE SCALE GENOMIC DNA]</scope>
    <source>
        <strain evidence="4 5">A5MH</strain>
    </source>
</reference>
<feature type="compositionally biased region" description="Polar residues" evidence="1">
    <location>
        <begin position="434"/>
        <end position="449"/>
    </location>
</feature>
<comment type="caution">
    <text evidence="4">The sequence shown here is derived from an EMBL/GenBank/DDBJ whole genome shotgun (WGS) entry which is preliminary data.</text>
</comment>
<proteinExistence type="predicted"/>
<evidence type="ECO:0000256" key="3">
    <source>
        <dbReference type="SAM" id="SignalP"/>
    </source>
</evidence>
<evidence type="ECO:0000256" key="2">
    <source>
        <dbReference type="SAM" id="Phobius"/>
    </source>
</evidence>
<sequence length="456" mass="49105">MGYISIRRGAISLFIAAPSLTQALRVSPNSPCTSVCTDSNISQSDPTFFDEQWKDIVCTDTALDSTPQGKKLESCFTCLQNSTYTHGSESDQDWFLYNLRYSASYCMFGYPNSTGFDSGPCTTTVGCGSLSDALELNIKNPTSLTPYDYCDVNGGAITSNQVQGCLQCIQADGEHNYMSNFLLALQGACQVKPASDSVLVLNKPLFGNDTVQVVTSSPSSGDQGPAISTPTIVGIVVGGVVLLALIAAFTFVCIRKRKNRAKEQDRASGYSFRCQTRVTPVTPRFPESAQPDDNFQGNEKAHVMVTNGIPIGANTYPQAQYPWNSQSSLNVTISRQDSAIMRPSVITSLPPPPSAHISPRLGSPDDYSTPASAVSTRSSAPLLATPQRGYSPSPHLAQSSWSLSPRPNRLDKRWEDENQGFGNALGLVTKKKNQTNAASPVQSEVIQTSFPPPPTR</sequence>
<evidence type="ECO:0000313" key="5">
    <source>
        <dbReference type="Proteomes" id="UP000236546"/>
    </source>
</evidence>
<feature type="compositionally biased region" description="Polar residues" evidence="1">
    <location>
        <begin position="369"/>
        <end position="379"/>
    </location>
</feature>
<keyword evidence="2" id="KW-0472">Membrane</keyword>
<protein>
    <recommendedName>
        <fullName evidence="6">LPXTG-domain-containing protein</fullName>
    </recommendedName>
</protein>
<organism evidence="4 5">
    <name type="scientific">Trichoderma gamsii</name>
    <dbReference type="NCBI Taxonomy" id="398673"/>
    <lineage>
        <taxon>Eukaryota</taxon>
        <taxon>Fungi</taxon>
        <taxon>Dikarya</taxon>
        <taxon>Ascomycota</taxon>
        <taxon>Pezizomycotina</taxon>
        <taxon>Sordariomycetes</taxon>
        <taxon>Hypocreomycetidae</taxon>
        <taxon>Hypocreales</taxon>
        <taxon>Hypocreaceae</taxon>
        <taxon>Trichoderma</taxon>
    </lineage>
</organism>
<feature type="chain" id="PRO_5014398214" description="LPXTG-domain-containing protein" evidence="3">
    <location>
        <begin position="24"/>
        <end position="456"/>
    </location>
</feature>
<feature type="signal peptide" evidence="3">
    <location>
        <begin position="1"/>
        <end position="23"/>
    </location>
</feature>
<feature type="region of interest" description="Disordered" evidence="1">
    <location>
        <begin position="344"/>
        <end position="417"/>
    </location>
</feature>
<keyword evidence="2" id="KW-0812">Transmembrane</keyword>
<name>A0A2K0TRU5_9HYPO</name>
<feature type="transmembrane region" description="Helical" evidence="2">
    <location>
        <begin position="232"/>
        <end position="254"/>
    </location>
</feature>
<dbReference type="OrthoDB" id="5426678at2759"/>
<dbReference type="EMBL" id="MTYH01000009">
    <property type="protein sequence ID" value="PNP48243.1"/>
    <property type="molecule type" value="Genomic_DNA"/>
</dbReference>
<accession>A0A2K0TRU5</accession>
<feature type="compositionally biased region" description="Polar residues" evidence="1">
    <location>
        <begin position="396"/>
        <end position="405"/>
    </location>
</feature>
<keyword evidence="2" id="KW-1133">Transmembrane helix</keyword>
<feature type="region of interest" description="Disordered" evidence="1">
    <location>
        <begin position="432"/>
        <end position="456"/>
    </location>
</feature>
<dbReference type="AlphaFoldDB" id="A0A2K0TRU5"/>
<evidence type="ECO:0008006" key="6">
    <source>
        <dbReference type="Google" id="ProtNLM"/>
    </source>
</evidence>